<evidence type="ECO:0000256" key="6">
    <source>
        <dbReference type="ARBA" id="ARBA00005159"/>
    </source>
</evidence>
<keyword evidence="14" id="KW-0067">ATP-binding</keyword>
<comment type="caution">
    <text evidence="18">The sequence shown here is derived from an EMBL/GenBank/DDBJ whole genome shotgun (WGS) entry which is preliminary data.</text>
</comment>
<dbReference type="EMBL" id="JAUSTR010000010">
    <property type="protein sequence ID" value="MDQ0163097.1"/>
    <property type="molecule type" value="Genomic_DNA"/>
</dbReference>
<comment type="pathway">
    <text evidence="6">Cofactor biosynthesis; adenosylcobalamin biosynthesis; adenosylcobalamin from cob(II)yrinate a,c-diamide: step 5/7.</text>
</comment>
<comment type="catalytic activity">
    <reaction evidence="2">
        <text>adenosylcob(III)inamide phosphate + GTP + H(+) = adenosylcob(III)inamide-GDP + diphosphate</text>
        <dbReference type="Rhea" id="RHEA:22712"/>
        <dbReference type="ChEBI" id="CHEBI:15378"/>
        <dbReference type="ChEBI" id="CHEBI:33019"/>
        <dbReference type="ChEBI" id="CHEBI:37565"/>
        <dbReference type="ChEBI" id="CHEBI:58502"/>
        <dbReference type="ChEBI" id="CHEBI:60487"/>
        <dbReference type="EC" id="2.7.7.62"/>
    </reaction>
</comment>
<evidence type="ECO:0000256" key="14">
    <source>
        <dbReference type="ARBA" id="ARBA00022840"/>
    </source>
</evidence>
<comment type="pathway">
    <text evidence="5">Cofactor biosynthesis; adenosylcobalamin biosynthesis; adenosylcobalamin from cob(II)yrinate a,c-diamide: step 6/7.</text>
</comment>
<evidence type="ECO:0000256" key="11">
    <source>
        <dbReference type="ARBA" id="ARBA00022679"/>
    </source>
</evidence>
<evidence type="ECO:0000256" key="2">
    <source>
        <dbReference type="ARBA" id="ARBA00000711"/>
    </source>
</evidence>
<evidence type="ECO:0000256" key="13">
    <source>
        <dbReference type="ARBA" id="ARBA00022777"/>
    </source>
</evidence>
<organism evidence="18 19">
    <name type="scientific">Aeribacillus alveayuensis</name>
    <dbReference type="NCBI Taxonomy" id="279215"/>
    <lineage>
        <taxon>Bacteria</taxon>
        <taxon>Bacillati</taxon>
        <taxon>Bacillota</taxon>
        <taxon>Bacilli</taxon>
        <taxon>Bacillales</taxon>
        <taxon>Bacillaceae</taxon>
        <taxon>Aeribacillus</taxon>
    </lineage>
</organism>
<dbReference type="Gene3D" id="3.40.50.300">
    <property type="entry name" value="P-loop containing nucleotide triphosphate hydrolases"/>
    <property type="match status" value="1"/>
</dbReference>
<keyword evidence="13 18" id="KW-0418">Kinase</keyword>
<dbReference type="GO" id="GO:0008820">
    <property type="term" value="F:cobinamide phosphate guanylyltransferase activity"/>
    <property type="evidence" value="ECO:0007669"/>
    <property type="project" value="UniProtKB-EC"/>
</dbReference>
<evidence type="ECO:0000256" key="3">
    <source>
        <dbReference type="ARBA" id="ARBA00001522"/>
    </source>
</evidence>
<keyword evidence="18" id="KW-0548">Nucleotidyltransferase</keyword>
<evidence type="ECO:0000256" key="12">
    <source>
        <dbReference type="ARBA" id="ARBA00022741"/>
    </source>
</evidence>
<dbReference type="PANTHER" id="PTHR34848:SF1">
    <property type="entry name" value="BIFUNCTIONAL ADENOSYLCOBALAMIN BIOSYNTHESIS PROTEIN COBU"/>
    <property type="match status" value="1"/>
</dbReference>
<evidence type="ECO:0000256" key="5">
    <source>
        <dbReference type="ARBA" id="ARBA00004692"/>
    </source>
</evidence>
<protein>
    <recommendedName>
        <fullName evidence="16">Adenosylcobinamide kinase</fullName>
        <ecNumber evidence="8">2.7.1.156</ecNumber>
        <ecNumber evidence="9">2.7.7.62</ecNumber>
    </recommendedName>
    <alternativeName>
        <fullName evidence="17">Adenosylcobinamide-phosphate guanylyltransferase</fullName>
    </alternativeName>
</protein>
<dbReference type="GO" id="GO:0043752">
    <property type="term" value="F:adenosylcobinamide kinase activity"/>
    <property type="evidence" value="ECO:0007669"/>
    <property type="project" value="UniProtKB-EC"/>
</dbReference>
<dbReference type="Pfam" id="PF02283">
    <property type="entry name" value="CobU"/>
    <property type="match status" value="1"/>
</dbReference>
<dbReference type="RefSeq" id="WP_419152293.1">
    <property type="nucleotide sequence ID" value="NZ_JAUSTR010000010.1"/>
</dbReference>
<evidence type="ECO:0000256" key="15">
    <source>
        <dbReference type="ARBA" id="ARBA00023134"/>
    </source>
</evidence>
<dbReference type="SUPFAM" id="SSF52540">
    <property type="entry name" value="P-loop containing nucleoside triphosphate hydrolases"/>
    <property type="match status" value="1"/>
</dbReference>
<accession>A0ABT9VQF3</accession>
<keyword evidence="15" id="KW-0342">GTP-binding</keyword>
<evidence type="ECO:0000256" key="10">
    <source>
        <dbReference type="ARBA" id="ARBA00022573"/>
    </source>
</evidence>
<dbReference type="Proteomes" id="UP001225646">
    <property type="component" value="Unassembled WGS sequence"/>
</dbReference>
<dbReference type="PIRSF" id="PIRSF006135">
    <property type="entry name" value="CobU"/>
    <property type="match status" value="1"/>
</dbReference>
<name>A0ABT9VQF3_9BACI</name>
<keyword evidence="19" id="KW-1185">Reference proteome</keyword>
<evidence type="ECO:0000256" key="4">
    <source>
        <dbReference type="ARBA" id="ARBA00003889"/>
    </source>
</evidence>
<evidence type="ECO:0000256" key="17">
    <source>
        <dbReference type="ARBA" id="ARBA00030571"/>
    </source>
</evidence>
<sequence>MLVFVTGGVRSGKSSWAEQYVRKASRNEKNIHYVATAVQTDDEMKKRILDHQKRRETSKAKWVNWEKPRDIKSLASHFSGSEIVLLDCLTNLVNNELFFGVENGDERWKDANHHQYVFQSIQQGIEKLYERTSLFVIVSNEVVYDSFNNEVLFAYMKLLGKCHQWIVQKADIAVKMEFGVPVFMKGK</sequence>
<evidence type="ECO:0000313" key="18">
    <source>
        <dbReference type="EMBL" id="MDQ0163097.1"/>
    </source>
</evidence>
<evidence type="ECO:0000313" key="19">
    <source>
        <dbReference type="Proteomes" id="UP001225646"/>
    </source>
</evidence>
<evidence type="ECO:0000256" key="7">
    <source>
        <dbReference type="ARBA" id="ARBA00007490"/>
    </source>
</evidence>
<dbReference type="InterPro" id="IPR027417">
    <property type="entry name" value="P-loop_NTPase"/>
</dbReference>
<keyword evidence="10" id="KW-0169">Cobalamin biosynthesis</keyword>
<evidence type="ECO:0000256" key="9">
    <source>
        <dbReference type="ARBA" id="ARBA00012523"/>
    </source>
</evidence>
<keyword evidence="11 18" id="KW-0808">Transferase</keyword>
<dbReference type="EC" id="2.7.7.62" evidence="9"/>
<comment type="catalytic activity">
    <reaction evidence="1">
        <text>adenosylcob(III)inamide + ATP = adenosylcob(III)inamide phosphate + ADP + H(+)</text>
        <dbReference type="Rhea" id="RHEA:15769"/>
        <dbReference type="ChEBI" id="CHEBI:2480"/>
        <dbReference type="ChEBI" id="CHEBI:15378"/>
        <dbReference type="ChEBI" id="CHEBI:30616"/>
        <dbReference type="ChEBI" id="CHEBI:58502"/>
        <dbReference type="ChEBI" id="CHEBI:456216"/>
        <dbReference type="EC" id="2.7.1.156"/>
    </reaction>
</comment>
<keyword evidence="12" id="KW-0547">Nucleotide-binding</keyword>
<comment type="catalytic activity">
    <reaction evidence="3">
        <text>adenosylcob(III)inamide + GTP = adenosylcob(III)inamide phosphate + GDP + H(+)</text>
        <dbReference type="Rhea" id="RHEA:15765"/>
        <dbReference type="ChEBI" id="CHEBI:2480"/>
        <dbReference type="ChEBI" id="CHEBI:15378"/>
        <dbReference type="ChEBI" id="CHEBI:37565"/>
        <dbReference type="ChEBI" id="CHEBI:58189"/>
        <dbReference type="ChEBI" id="CHEBI:58502"/>
        <dbReference type="EC" id="2.7.1.156"/>
    </reaction>
</comment>
<comment type="similarity">
    <text evidence="7">Belongs to the CobU/CobP family.</text>
</comment>
<gene>
    <name evidence="18" type="ORF">J2S06_002175</name>
</gene>
<dbReference type="PANTHER" id="PTHR34848">
    <property type="match status" value="1"/>
</dbReference>
<evidence type="ECO:0000256" key="16">
    <source>
        <dbReference type="ARBA" id="ARBA00029570"/>
    </source>
</evidence>
<evidence type="ECO:0000256" key="8">
    <source>
        <dbReference type="ARBA" id="ARBA00012016"/>
    </source>
</evidence>
<comment type="function">
    <text evidence="4">Catalyzes ATP-dependent phosphorylation of adenosylcobinamide and addition of GMP to adenosylcobinamide phosphate.</text>
</comment>
<proteinExistence type="inferred from homology"/>
<dbReference type="InterPro" id="IPR003203">
    <property type="entry name" value="CobU/CobP"/>
</dbReference>
<dbReference type="EC" id="2.7.1.156" evidence="8"/>
<dbReference type="CDD" id="cd00544">
    <property type="entry name" value="CobU"/>
    <property type="match status" value="1"/>
</dbReference>
<reference evidence="18 19" key="1">
    <citation type="submission" date="2023-07" db="EMBL/GenBank/DDBJ databases">
        <title>Genomic Encyclopedia of Type Strains, Phase IV (KMG-IV): sequencing the most valuable type-strain genomes for metagenomic binning, comparative biology and taxonomic classification.</title>
        <authorList>
            <person name="Goeker M."/>
        </authorList>
    </citation>
    <scope>NUCLEOTIDE SEQUENCE [LARGE SCALE GENOMIC DNA]</scope>
    <source>
        <strain evidence="18 19">DSM 19092</strain>
    </source>
</reference>
<evidence type="ECO:0000256" key="1">
    <source>
        <dbReference type="ARBA" id="ARBA00000312"/>
    </source>
</evidence>